<reference evidence="3" key="1">
    <citation type="submission" date="2022-07" db="EMBL/GenBank/DDBJ databases">
        <title>Genome sequencing of Photobacterium atrarenae GJH2-4.</title>
        <authorList>
            <person name="Park S.-J."/>
        </authorList>
    </citation>
    <scope>NUCLEOTIDE SEQUENCE</scope>
    <source>
        <strain evidence="3">GJH2-4</strain>
    </source>
</reference>
<sequence>MGNSKVAINTMMTLWVVICILGFSVNVAANAEPDGATTAGSSAGQEATQHVVQFIRDRDYACTQCHKDEQDRLQGAHGDVIHASTNRAVTCTDCHGKVGQHHRDGAPEVMKFAPAQTVAGAEKPAADPQWVMAQNQTCVECHTPQVMREASWTHDVHATTLSCASCHTVHPVADPMAGISRKSKIKLCVDCHSDQQKTNRR</sequence>
<feature type="domain" description="Cytochrome c-type protein NrfB-like" evidence="2">
    <location>
        <begin position="91"/>
        <end position="191"/>
    </location>
</feature>
<name>A0ABY5GBY3_9GAMM</name>
<dbReference type="NCBIfam" id="TIGR03146">
    <property type="entry name" value="cyt_nit_nrfB"/>
    <property type="match status" value="1"/>
</dbReference>
<dbReference type="EMBL" id="CP101508">
    <property type="protein sequence ID" value="UTV26700.1"/>
    <property type="molecule type" value="Genomic_DNA"/>
</dbReference>
<dbReference type="NCBIfam" id="NF008659">
    <property type="entry name" value="PRK11659.1"/>
    <property type="match status" value="1"/>
</dbReference>
<evidence type="ECO:0000259" key="2">
    <source>
        <dbReference type="Pfam" id="PF22678"/>
    </source>
</evidence>
<organism evidence="3 4">
    <name type="scientific">Photobacterium atrarenae</name>
    <dbReference type="NCBI Taxonomy" id="865757"/>
    <lineage>
        <taxon>Bacteria</taxon>
        <taxon>Pseudomonadati</taxon>
        <taxon>Pseudomonadota</taxon>
        <taxon>Gammaproteobacteria</taxon>
        <taxon>Vibrionales</taxon>
        <taxon>Vibrionaceae</taxon>
        <taxon>Photobacterium</taxon>
    </lineage>
</organism>
<dbReference type="Gene3D" id="1.10.1130.10">
    <property type="entry name" value="Flavocytochrome C3, Chain A"/>
    <property type="match status" value="1"/>
</dbReference>
<keyword evidence="3" id="KW-0560">Oxidoreductase</keyword>
<dbReference type="InterPro" id="IPR017564">
    <property type="entry name" value="Cyt_c_NrfB"/>
</dbReference>
<dbReference type="SUPFAM" id="SSF48695">
    <property type="entry name" value="Multiheme cytochromes"/>
    <property type="match status" value="1"/>
</dbReference>
<accession>A0ABY5GBY3</accession>
<keyword evidence="1" id="KW-0732">Signal</keyword>
<evidence type="ECO:0000256" key="1">
    <source>
        <dbReference type="SAM" id="SignalP"/>
    </source>
</evidence>
<protein>
    <submittedName>
        <fullName evidence="3">Cytochrome c nitrite reductase pentaheme subunit</fullName>
        <ecNumber evidence="3">1.7.2.2</ecNumber>
    </submittedName>
</protein>
<dbReference type="Pfam" id="PF22678">
    <property type="entry name" value="Cytochrom_c_NrfB-like"/>
    <property type="match status" value="1"/>
</dbReference>
<keyword evidence="4" id="KW-1185">Reference proteome</keyword>
<dbReference type="Proteomes" id="UP001057998">
    <property type="component" value="Chromosome 1"/>
</dbReference>
<dbReference type="EC" id="1.7.2.2" evidence="3"/>
<dbReference type="RefSeq" id="WP_255387911.1">
    <property type="nucleotide sequence ID" value="NZ_CP101508.1"/>
</dbReference>
<feature type="signal peptide" evidence="1">
    <location>
        <begin position="1"/>
        <end position="31"/>
    </location>
</feature>
<dbReference type="GO" id="GO:0042279">
    <property type="term" value="F:nitrite reductase (cytochrome, ammonia-forming) activity"/>
    <property type="evidence" value="ECO:0007669"/>
    <property type="project" value="UniProtKB-EC"/>
</dbReference>
<evidence type="ECO:0000313" key="4">
    <source>
        <dbReference type="Proteomes" id="UP001057998"/>
    </source>
</evidence>
<evidence type="ECO:0000313" key="3">
    <source>
        <dbReference type="EMBL" id="UTV26700.1"/>
    </source>
</evidence>
<feature type="chain" id="PRO_5045896913" evidence="1">
    <location>
        <begin position="32"/>
        <end position="201"/>
    </location>
</feature>
<proteinExistence type="predicted"/>
<dbReference type="InterPro" id="IPR036280">
    <property type="entry name" value="Multihaem_cyt_sf"/>
</dbReference>
<gene>
    <name evidence="3" type="primary">nrfB</name>
    <name evidence="3" type="ORF">NNL38_10045</name>
</gene>
<dbReference type="InterPro" id="IPR053875">
    <property type="entry name" value="Cytochrom_c_NrfB-like_dom"/>
</dbReference>